<evidence type="ECO:0000259" key="3">
    <source>
        <dbReference type="Pfam" id="PF00361"/>
    </source>
</evidence>
<keyword evidence="4" id="KW-0560">Oxidoreductase</keyword>
<dbReference type="Pfam" id="PF00361">
    <property type="entry name" value="Proton_antipo_M"/>
    <property type="match status" value="1"/>
</dbReference>
<name>A0A1L6KYC9_9EUGL</name>
<sequence length="444" mass="48755">MLLVWLLKSMACGCAVALLLDCMLSYTSMSMSVVVCIYWWAHCCVFLMDVFFMFIMIFVCTALVATSAMHTVVAVCSAESNSMLLLQLMTCSLLVLIDDVLFFYWGFECLLLYMYMYLAILQRTARAYYALSMLAYYTILGSALLLLGLSMQYAIAGHGSMKLLTSSACNSYRASVMYIILHIAFACKVPCWPLHSWLLQAHSEASTDASIILASLYLKVGIVGWAQYVLWRGSLLTWALPIMVLATCYACSTIGWILSTTVDMKRFVAACSVAHLHLCICVMMCAHRSASMVGLIVQVLMHSLIATLLFFVVGDVYEVQGSRSIKSLRYGSSTSVSMLILLLANSGFPCSASYYAEVSMLITTTTYSIALTACIILIGAILALAGGMFWVQVMTGRSKQHPGIDTCNTSQATATTTLILIVIIMSTWCTLAYINGLMTTNILL</sequence>
<evidence type="ECO:0000313" key="4">
    <source>
        <dbReference type="EMBL" id="APR74269.1"/>
    </source>
</evidence>
<feature type="transmembrane region" description="Helical" evidence="1">
    <location>
        <begin position="338"/>
        <end position="356"/>
    </location>
</feature>
<keyword evidence="1" id="KW-0249">Electron transport</keyword>
<reference evidence="4" key="1">
    <citation type="journal article" date="2016" name="Nucleic Acids Res.">
        <title>Novel modes of RNA editing in mitochondria.</title>
        <authorList>
            <person name="Moreira S."/>
            <person name="Valach M."/>
            <person name="Aoulad-Aissa M."/>
            <person name="Otto C."/>
            <person name="Burger G."/>
        </authorList>
    </citation>
    <scope>NUCLEOTIDE SEQUENCE</scope>
    <source>
        <strain evidence="4">ATCC 50224</strain>
    </source>
</reference>
<feature type="transmembrane region" description="Helical" evidence="1">
    <location>
        <begin position="368"/>
        <end position="391"/>
    </location>
</feature>
<dbReference type="GO" id="GO:0048039">
    <property type="term" value="F:ubiquinone binding"/>
    <property type="evidence" value="ECO:0007669"/>
    <property type="project" value="TreeGrafter"/>
</dbReference>
<dbReference type="EMBL" id="KU341388">
    <property type="protein sequence ID" value="APR74269.1"/>
    <property type="molecule type" value="Genomic_RNA"/>
</dbReference>
<keyword evidence="1" id="KW-0812">Transmembrane</keyword>
<comment type="function">
    <text evidence="1">Core subunit of the mitochondrial membrane respiratory chain NADH dehydrogenase (Complex I) which catalyzes electron transfer from NADH through the respiratory chain, using ubiquinone as an electron acceptor. Essential for the catalytic activity and assembly of complex I.</text>
</comment>
<feature type="transmembrane region" description="Helical" evidence="1">
    <location>
        <begin position="236"/>
        <end position="258"/>
    </location>
</feature>
<dbReference type="GO" id="GO:0003954">
    <property type="term" value="F:NADH dehydrogenase activity"/>
    <property type="evidence" value="ECO:0007669"/>
    <property type="project" value="TreeGrafter"/>
</dbReference>
<dbReference type="PANTHER" id="PTHR43507">
    <property type="entry name" value="NADH-UBIQUINONE OXIDOREDUCTASE CHAIN 4"/>
    <property type="match status" value="1"/>
</dbReference>
<keyword evidence="1" id="KW-0520">NAD</keyword>
<comment type="catalytic activity">
    <reaction evidence="1">
        <text>a ubiquinone + NADH + 5 H(+)(in) = a ubiquinol + NAD(+) + 4 H(+)(out)</text>
        <dbReference type="Rhea" id="RHEA:29091"/>
        <dbReference type="Rhea" id="RHEA-COMP:9565"/>
        <dbReference type="Rhea" id="RHEA-COMP:9566"/>
        <dbReference type="ChEBI" id="CHEBI:15378"/>
        <dbReference type="ChEBI" id="CHEBI:16389"/>
        <dbReference type="ChEBI" id="CHEBI:17976"/>
        <dbReference type="ChEBI" id="CHEBI:57540"/>
        <dbReference type="ChEBI" id="CHEBI:57945"/>
        <dbReference type="EC" id="7.1.1.2"/>
    </reaction>
</comment>
<dbReference type="GO" id="GO:0008137">
    <property type="term" value="F:NADH dehydrogenase (ubiquinone) activity"/>
    <property type="evidence" value="ECO:0007669"/>
    <property type="project" value="UniProtKB-UniRule"/>
</dbReference>
<keyword evidence="1" id="KW-0830">Ubiquinone</keyword>
<dbReference type="InterPro" id="IPR003918">
    <property type="entry name" value="NADH_UbQ_OxRdtase"/>
</dbReference>
<feature type="chain" id="PRO_5013381155" description="NADH-ubiquinone oxidoreductase chain 4" evidence="2">
    <location>
        <begin position="18"/>
        <end position="444"/>
    </location>
</feature>
<feature type="transmembrane region" description="Helical" evidence="1">
    <location>
        <begin position="102"/>
        <end position="121"/>
    </location>
</feature>
<feature type="transmembrane region" description="Helical" evidence="1">
    <location>
        <begin position="295"/>
        <end position="317"/>
    </location>
</feature>
<feature type="transmembrane region" description="Helical" evidence="1">
    <location>
        <begin position="211"/>
        <end position="230"/>
    </location>
</feature>
<keyword evidence="1" id="KW-0472">Membrane</keyword>
<gene>
    <name evidence="4" type="primary">nad4</name>
</gene>
<dbReference type="GO" id="GO:0042773">
    <property type="term" value="P:ATP synthesis coupled electron transport"/>
    <property type="evidence" value="ECO:0007669"/>
    <property type="project" value="InterPro"/>
</dbReference>
<dbReference type="PANTHER" id="PTHR43507:SF1">
    <property type="entry name" value="NADH-UBIQUINONE OXIDOREDUCTASE CHAIN 4"/>
    <property type="match status" value="1"/>
</dbReference>
<feature type="transmembrane region" description="Helical" evidence="1">
    <location>
        <begin position="133"/>
        <end position="155"/>
    </location>
</feature>
<comment type="subcellular location">
    <subcellularLocation>
        <location evidence="1">Mitochondrion membrane</location>
        <topology evidence="1">Multi-pass membrane protein</topology>
    </subcellularLocation>
</comment>
<feature type="transmembrane region" description="Helical" evidence="1">
    <location>
        <begin position="46"/>
        <end position="65"/>
    </location>
</feature>
<keyword evidence="2" id="KW-0732">Signal</keyword>
<feature type="signal peptide" evidence="2">
    <location>
        <begin position="1"/>
        <end position="17"/>
    </location>
</feature>
<organism evidence="4">
    <name type="scientific">Diplonema sp. ATCC 50224</name>
    <dbReference type="NCBI Taxonomy" id="91375"/>
    <lineage>
        <taxon>Eukaryota</taxon>
        <taxon>Discoba</taxon>
        <taxon>Euglenozoa</taxon>
        <taxon>Diplonemea</taxon>
        <taxon>Diplonemidae</taxon>
        <taxon>Diplonema</taxon>
    </lineage>
</organism>
<keyword evidence="1" id="KW-0813">Transport</keyword>
<keyword evidence="1 4" id="KW-0496">Mitochondrion</keyword>
<geneLocation type="mitochondrion" evidence="4"/>
<keyword evidence="1" id="KW-0679">Respiratory chain</keyword>
<feature type="transmembrane region" description="Helical" evidence="1">
    <location>
        <begin position="175"/>
        <end position="199"/>
    </location>
</feature>
<feature type="domain" description="NADH:quinone oxidoreductase/Mrp antiporter transmembrane" evidence="3">
    <location>
        <begin position="99"/>
        <end position="381"/>
    </location>
</feature>
<comment type="similarity">
    <text evidence="1">Belongs to the complex I subunit 4 family.</text>
</comment>
<dbReference type="EC" id="7.1.1.2" evidence="1"/>
<dbReference type="GO" id="GO:0015990">
    <property type="term" value="P:electron transport coupled proton transport"/>
    <property type="evidence" value="ECO:0007669"/>
    <property type="project" value="TreeGrafter"/>
</dbReference>
<dbReference type="AlphaFoldDB" id="A0A1L6KYC9"/>
<accession>A0A1L6KYC9</accession>
<feature type="transmembrane region" description="Helical" evidence="1">
    <location>
        <begin position="12"/>
        <end position="40"/>
    </location>
</feature>
<keyword evidence="1" id="KW-1133">Transmembrane helix</keyword>
<dbReference type="GO" id="GO:0031966">
    <property type="term" value="C:mitochondrial membrane"/>
    <property type="evidence" value="ECO:0007669"/>
    <property type="project" value="UniProtKB-SubCell"/>
</dbReference>
<evidence type="ECO:0000256" key="1">
    <source>
        <dbReference type="RuleBase" id="RU003297"/>
    </source>
</evidence>
<evidence type="ECO:0000256" key="2">
    <source>
        <dbReference type="SAM" id="SignalP"/>
    </source>
</evidence>
<feature type="transmembrane region" description="Helical" evidence="1">
    <location>
        <begin position="412"/>
        <end position="434"/>
    </location>
</feature>
<proteinExistence type="inferred from homology"/>
<protein>
    <recommendedName>
        <fullName evidence="1">NADH-ubiquinone oxidoreductase chain 4</fullName>
        <ecNumber evidence="1">7.1.1.2</ecNumber>
    </recommendedName>
</protein>
<dbReference type="PRINTS" id="PR01437">
    <property type="entry name" value="NUOXDRDTASE4"/>
</dbReference>
<dbReference type="InterPro" id="IPR001750">
    <property type="entry name" value="ND/Mrp_TM"/>
</dbReference>